<evidence type="ECO:0000256" key="1">
    <source>
        <dbReference type="SAM" id="Phobius"/>
    </source>
</evidence>
<feature type="transmembrane region" description="Helical" evidence="1">
    <location>
        <begin position="139"/>
        <end position="159"/>
    </location>
</feature>
<feature type="transmembrane region" description="Helical" evidence="1">
    <location>
        <begin position="39"/>
        <end position="62"/>
    </location>
</feature>
<keyword evidence="1" id="KW-0472">Membrane</keyword>
<feature type="transmembrane region" description="Helical" evidence="1">
    <location>
        <begin position="110"/>
        <end position="127"/>
    </location>
</feature>
<sequence length="174" mass="19074">MLLMFKRHYVVLSLALFLGSLYLDVLPVGDLTMVRGMHALTLGWLGGSAWLANPLICLALMMRRNRPQLSLLLAGMALLLAAQWLPVIGWGQSRMLPVQADGLPRFLVGYYVWVGALAVYVAGQFLNRRQVPGGPRQGWLAWVLVAAIHATAALSFTAWSDRPHLPPPIPANAI</sequence>
<gene>
    <name evidence="2" type="ORF">KUO17_11285</name>
</gene>
<organism evidence="2 3">
    <name type="scientific">Pseudomonas aegrilactucae</name>
    <dbReference type="NCBI Taxonomy" id="2854028"/>
    <lineage>
        <taxon>Bacteria</taxon>
        <taxon>Pseudomonadati</taxon>
        <taxon>Pseudomonadota</taxon>
        <taxon>Gammaproteobacteria</taxon>
        <taxon>Pseudomonadales</taxon>
        <taxon>Pseudomonadaceae</taxon>
        <taxon>Pseudomonas</taxon>
    </lineage>
</organism>
<name>A0A9Q2XJT7_9PSED</name>
<comment type="caution">
    <text evidence="2">The sequence shown here is derived from an EMBL/GenBank/DDBJ whole genome shotgun (WGS) entry which is preliminary data.</text>
</comment>
<accession>A0A9Q2XJT7</accession>
<keyword evidence="3" id="KW-1185">Reference proteome</keyword>
<dbReference type="AlphaFoldDB" id="A0A9Q2XJT7"/>
<reference evidence="2" key="1">
    <citation type="journal article" date="2022" name="Int. J. Syst. Evol. Microbiol.">
        <title>Pseudomonas aegrilactucae sp. nov. and Pseudomonas morbosilactucae sp. nov., pathogens causing bacterial rot of lettuce in Japan.</title>
        <authorList>
            <person name="Sawada H."/>
            <person name="Fujikawa T."/>
            <person name="Satou M."/>
        </authorList>
    </citation>
    <scope>NUCLEOTIDE SEQUENCE</scope>
    <source>
        <strain evidence="2">MAFF 301350</strain>
    </source>
</reference>
<keyword evidence="1" id="KW-0812">Transmembrane</keyword>
<keyword evidence="1" id="KW-1133">Transmembrane helix</keyword>
<evidence type="ECO:0000313" key="2">
    <source>
        <dbReference type="EMBL" id="MBV6287604.1"/>
    </source>
</evidence>
<dbReference type="Proteomes" id="UP001106592">
    <property type="component" value="Unassembled WGS sequence"/>
</dbReference>
<proteinExistence type="predicted"/>
<dbReference type="EMBL" id="JAHTBI010000037">
    <property type="protein sequence ID" value="MBV6287604.1"/>
    <property type="molecule type" value="Genomic_DNA"/>
</dbReference>
<protein>
    <submittedName>
        <fullName evidence="2">Uncharacterized protein</fullName>
    </submittedName>
</protein>
<reference evidence="2" key="2">
    <citation type="journal article" date="2023" name="Plant Pathol.">
        <title>Dismantling and reorganizing Pseudomonas marginalis sensu#lato.</title>
        <authorList>
            <person name="Sawada H."/>
            <person name="Fujikawa T."/>
            <person name="Satou M."/>
        </authorList>
    </citation>
    <scope>NUCLEOTIDE SEQUENCE</scope>
    <source>
        <strain evidence="2">MAFF 301350</strain>
    </source>
</reference>
<dbReference type="RefSeq" id="WP_217975645.1">
    <property type="nucleotide sequence ID" value="NZ_JAHTBI010000037.1"/>
</dbReference>
<evidence type="ECO:0000313" key="3">
    <source>
        <dbReference type="Proteomes" id="UP001106592"/>
    </source>
</evidence>
<feature type="transmembrane region" description="Helical" evidence="1">
    <location>
        <begin position="69"/>
        <end position="90"/>
    </location>
</feature>